<evidence type="ECO:0000313" key="2">
    <source>
        <dbReference type="EMBL" id="MBE9042705.1"/>
    </source>
</evidence>
<accession>A0A928W3V5</accession>
<evidence type="ECO:0000313" key="3">
    <source>
        <dbReference type="Proteomes" id="UP000621799"/>
    </source>
</evidence>
<reference evidence="2" key="1">
    <citation type="submission" date="2020-10" db="EMBL/GenBank/DDBJ databases">
        <authorList>
            <person name="Castelo-Branco R."/>
            <person name="Eusebio N."/>
            <person name="Adriana R."/>
            <person name="Vieira A."/>
            <person name="Brugerolle De Fraissinette N."/>
            <person name="Rezende De Castro R."/>
            <person name="Schneider M.P."/>
            <person name="Vasconcelos V."/>
            <person name="Leao P.N."/>
        </authorList>
    </citation>
    <scope>NUCLEOTIDE SEQUENCE</scope>
    <source>
        <strain evidence="2">LEGE 11467</strain>
    </source>
</reference>
<sequence>MSSILPLKTILLQTLLLLVTIAIESWVLRNRLNLPRKLSIMYAAIVNLLSVSISWLAFFAVEPEFLPPTLKNQLIHYILIGRLSSSASQAFEFWAIVIGFAIFFVTLQVKVQALYLLQITGAIPSRMVQQDRVIQRHKRLIIRREQTLAILAAHGLSHSAMLVILVILNLQLLRV</sequence>
<dbReference type="EMBL" id="JADEXN010000416">
    <property type="protein sequence ID" value="MBE9042705.1"/>
    <property type="molecule type" value="Genomic_DNA"/>
</dbReference>
<gene>
    <name evidence="2" type="ORF">IQ235_18250</name>
</gene>
<keyword evidence="1" id="KW-0812">Transmembrane</keyword>
<proteinExistence type="predicted"/>
<name>A0A928W3V5_9CYAN</name>
<dbReference type="AlphaFoldDB" id="A0A928W3V5"/>
<comment type="caution">
    <text evidence="2">The sequence shown here is derived from an EMBL/GenBank/DDBJ whole genome shotgun (WGS) entry which is preliminary data.</text>
</comment>
<feature type="transmembrane region" description="Helical" evidence="1">
    <location>
        <begin position="40"/>
        <end position="61"/>
    </location>
</feature>
<feature type="transmembrane region" description="Helical" evidence="1">
    <location>
        <begin position="93"/>
        <end position="117"/>
    </location>
</feature>
<keyword evidence="1" id="KW-1133">Transmembrane helix</keyword>
<dbReference type="Pfam" id="PF24301">
    <property type="entry name" value="FraC"/>
    <property type="match status" value="1"/>
</dbReference>
<protein>
    <recommendedName>
        <fullName evidence="4">Filament integrity protein</fullName>
    </recommendedName>
</protein>
<feature type="transmembrane region" description="Helical" evidence="1">
    <location>
        <begin position="148"/>
        <end position="170"/>
    </location>
</feature>
<keyword evidence="3" id="KW-1185">Reference proteome</keyword>
<evidence type="ECO:0008006" key="4">
    <source>
        <dbReference type="Google" id="ProtNLM"/>
    </source>
</evidence>
<dbReference type="NCBIfam" id="NF045624">
    <property type="entry name" value="filament_FraC"/>
    <property type="match status" value="1"/>
</dbReference>
<evidence type="ECO:0000256" key="1">
    <source>
        <dbReference type="SAM" id="Phobius"/>
    </source>
</evidence>
<feature type="transmembrane region" description="Helical" evidence="1">
    <location>
        <begin position="6"/>
        <end position="28"/>
    </location>
</feature>
<dbReference type="Proteomes" id="UP000621799">
    <property type="component" value="Unassembled WGS sequence"/>
</dbReference>
<dbReference type="InterPro" id="IPR054663">
    <property type="entry name" value="FraC"/>
</dbReference>
<organism evidence="2 3">
    <name type="scientific">Zarconia navalis LEGE 11467</name>
    <dbReference type="NCBI Taxonomy" id="1828826"/>
    <lineage>
        <taxon>Bacteria</taxon>
        <taxon>Bacillati</taxon>
        <taxon>Cyanobacteriota</taxon>
        <taxon>Cyanophyceae</taxon>
        <taxon>Oscillatoriophycideae</taxon>
        <taxon>Oscillatoriales</taxon>
        <taxon>Oscillatoriales incertae sedis</taxon>
        <taxon>Zarconia</taxon>
        <taxon>Zarconia navalis</taxon>
    </lineage>
</organism>
<keyword evidence="1" id="KW-0472">Membrane</keyword>
<dbReference type="RefSeq" id="WP_264322855.1">
    <property type="nucleotide sequence ID" value="NZ_JADEXN010000416.1"/>
</dbReference>